<keyword evidence="1" id="KW-0648">Protein biosynthesis</keyword>
<name>A0A0N5ATL0_9BILA</name>
<dbReference type="AlphaFoldDB" id="A0A0N5ATL0"/>
<evidence type="ECO:0000313" key="3">
    <source>
        <dbReference type="WBParaSite" id="SMUV_0000817101-mRNA-1"/>
    </source>
</evidence>
<dbReference type="GO" id="GO:0070681">
    <property type="term" value="P:glutaminyl-tRNAGln biosynthesis via transamidation"/>
    <property type="evidence" value="ECO:0007669"/>
    <property type="project" value="UniProtKB-UniRule"/>
</dbReference>
<dbReference type="HAMAP" id="MF_00122">
    <property type="entry name" value="GatC"/>
    <property type="match status" value="1"/>
</dbReference>
<dbReference type="GO" id="GO:0030956">
    <property type="term" value="C:glutamyl-tRNA(Gln) amidotransferase complex"/>
    <property type="evidence" value="ECO:0007669"/>
    <property type="project" value="UniProtKB-UniRule"/>
</dbReference>
<dbReference type="NCBIfam" id="TIGR00135">
    <property type="entry name" value="gatC"/>
    <property type="match status" value="1"/>
</dbReference>
<reference evidence="3" key="1">
    <citation type="submission" date="2017-02" db="UniProtKB">
        <authorList>
            <consortium name="WormBaseParasite"/>
        </authorList>
    </citation>
    <scope>IDENTIFICATION</scope>
</reference>
<comment type="catalytic activity">
    <reaction evidence="1">
        <text>L-glutamyl-tRNA(Gln) + L-glutamine + ATP + H2O = L-glutaminyl-tRNA(Gln) + L-glutamate + ADP + phosphate + H(+)</text>
        <dbReference type="Rhea" id="RHEA:17521"/>
        <dbReference type="Rhea" id="RHEA-COMP:9681"/>
        <dbReference type="Rhea" id="RHEA-COMP:9684"/>
        <dbReference type="ChEBI" id="CHEBI:15377"/>
        <dbReference type="ChEBI" id="CHEBI:15378"/>
        <dbReference type="ChEBI" id="CHEBI:29985"/>
        <dbReference type="ChEBI" id="CHEBI:30616"/>
        <dbReference type="ChEBI" id="CHEBI:43474"/>
        <dbReference type="ChEBI" id="CHEBI:58359"/>
        <dbReference type="ChEBI" id="CHEBI:78520"/>
        <dbReference type="ChEBI" id="CHEBI:78521"/>
        <dbReference type="ChEBI" id="CHEBI:456216"/>
    </reaction>
</comment>
<dbReference type="GO" id="GO:0006450">
    <property type="term" value="P:regulation of translational fidelity"/>
    <property type="evidence" value="ECO:0007669"/>
    <property type="project" value="InterPro"/>
</dbReference>
<dbReference type="InterPro" id="IPR003837">
    <property type="entry name" value="GatC"/>
</dbReference>
<comment type="subcellular location">
    <subcellularLocation>
        <location evidence="1">Mitochondrion</location>
    </subcellularLocation>
</comment>
<comment type="function">
    <text evidence="1">Allows the formation of correctly charged Gln-tRNA(Gln) through the transamidation of misacylated Glu-tRNA(Gln) in the mitochondria. The reaction takes place in the presence of glutamine and ATP through an activated gamma-phospho-Glu-tRNA(Gln).</text>
</comment>
<dbReference type="PANTHER" id="PTHR15004:SF0">
    <property type="entry name" value="GLUTAMYL-TRNA(GLN) AMIDOTRANSFERASE SUBUNIT C, MITOCHONDRIAL"/>
    <property type="match status" value="1"/>
</dbReference>
<evidence type="ECO:0000256" key="1">
    <source>
        <dbReference type="HAMAP-Rule" id="MF_03149"/>
    </source>
</evidence>
<organism evidence="2 3">
    <name type="scientific">Syphacia muris</name>
    <dbReference type="NCBI Taxonomy" id="451379"/>
    <lineage>
        <taxon>Eukaryota</taxon>
        <taxon>Metazoa</taxon>
        <taxon>Ecdysozoa</taxon>
        <taxon>Nematoda</taxon>
        <taxon>Chromadorea</taxon>
        <taxon>Rhabditida</taxon>
        <taxon>Spirurina</taxon>
        <taxon>Oxyuridomorpha</taxon>
        <taxon>Oxyuroidea</taxon>
        <taxon>Oxyuridae</taxon>
        <taxon>Syphacia</taxon>
    </lineage>
</organism>
<proteinExistence type="inferred from homology"/>
<dbReference type="GO" id="GO:0050567">
    <property type="term" value="F:glutaminyl-tRNA synthase (glutamine-hydrolyzing) activity"/>
    <property type="evidence" value="ECO:0007669"/>
    <property type="project" value="UniProtKB-UniRule"/>
</dbReference>
<dbReference type="EC" id="6.3.5.-" evidence="1"/>
<sequence>MALYAMSNHYKFLTLLKHLWPLTVRRVSSFGGDLPDSEVLVPRHPCKSRINQDLVEEPPEFDQELVNHLERMSLVRFSNEEAVAHLRMAVRYANQLMQLDIENVKPLETVLEDLECPLRDDIADETLDRNDVLSNAEVTFEGYFVTPPGNIPLQEVSKLDLEKVNEWDWHAMSSQADSNKAS</sequence>
<evidence type="ECO:0000313" key="2">
    <source>
        <dbReference type="Proteomes" id="UP000046393"/>
    </source>
</evidence>
<comment type="similarity">
    <text evidence="1">Belongs to the GatC family.</text>
</comment>
<keyword evidence="1" id="KW-0496">Mitochondrion</keyword>
<keyword evidence="1" id="KW-0436">Ligase</keyword>
<accession>A0A0N5ATL0</accession>
<dbReference type="GO" id="GO:0005739">
    <property type="term" value="C:mitochondrion"/>
    <property type="evidence" value="ECO:0007669"/>
    <property type="project" value="UniProtKB-SubCell"/>
</dbReference>
<dbReference type="PANTHER" id="PTHR15004">
    <property type="entry name" value="GLUTAMYL-TRNA(GLN) AMIDOTRANSFERASE SUBUNIT C, MITOCHONDRIAL"/>
    <property type="match status" value="1"/>
</dbReference>
<protein>
    <recommendedName>
        <fullName evidence="1">Glutamyl-tRNA(Gln) amidotransferase subunit C, mitochondrial</fullName>
        <shortName evidence="1">Glu-AdT subunit C</shortName>
        <ecNumber evidence="1">6.3.5.-</ecNumber>
    </recommendedName>
</protein>
<keyword evidence="2" id="KW-1185">Reference proteome</keyword>
<dbReference type="GO" id="GO:0005524">
    <property type="term" value="F:ATP binding"/>
    <property type="evidence" value="ECO:0007669"/>
    <property type="project" value="UniProtKB-KW"/>
</dbReference>
<dbReference type="InterPro" id="IPR036113">
    <property type="entry name" value="Asp/Glu-ADT_sf_sub_c"/>
</dbReference>
<dbReference type="SUPFAM" id="SSF141000">
    <property type="entry name" value="Glu-tRNAGln amidotransferase C subunit"/>
    <property type="match status" value="1"/>
</dbReference>
<dbReference type="Pfam" id="PF02686">
    <property type="entry name" value="GatC"/>
    <property type="match status" value="1"/>
</dbReference>
<keyword evidence="1" id="KW-0547">Nucleotide-binding</keyword>
<comment type="subunit">
    <text evidence="1">Subunit of the heterotrimeric GatCAB amidotransferase (AdT) complex, composed of A, B and C subunits.</text>
</comment>
<dbReference type="WBParaSite" id="SMUV_0000817101-mRNA-1">
    <property type="protein sequence ID" value="SMUV_0000817101-mRNA-1"/>
    <property type="gene ID" value="SMUV_0000817101"/>
</dbReference>
<dbReference type="STRING" id="451379.A0A0N5ATL0"/>
<dbReference type="GO" id="GO:0032543">
    <property type="term" value="P:mitochondrial translation"/>
    <property type="evidence" value="ECO:0007669"/>
    <property type="project" value="UniProtKB-UniRule"/>
</dbReference>
<dbReference type="Proteomes" id="UP000046393">
    <property type="component" value="Unplaced"/>
</dbReference>
<keyword evidence="1" id="KW-0067">ATP-binding</keyword>